<dbReference type="SUPFAM" id="SSF63380">
    <property type="entry name" value="Riboflavin synthase domain-like"/>
    <property type="match status" value="1"/>
</dbReference>
<dbReference type="Pfam" id="PF00042">
    <property type="entry name" value="Globin"/>
    <property type="match status" value="1"/>
</dbReference>
<dbReference type="GO" id="GO:0019825">
    <property type="term" value="F:oxygen binding"/>
    <property type="evidence" value="ECO:0007669"/>
    <property type="project" value="InterPro"/>
</dbReference>
<dbReference type="InterPro" id="IPR001433">
    <property type="entry name" value="OxRdtase_FAD/NAD-bd"/>
</dbReference>
<dbReference type="GO" id="GO:0071949">
    <property type="term" value="F:FAD binding"/>
    <property type="evidence" value="ECO:0007669"/>
    <property type="project" value="TreeGrafter"/>
</dbReference>
<evidence type="ECO:0000256" key="7">
    <source>
        <dbReference type="ARBA" id="ARBA00022630"/>
    </source>
</evidence>
<dbReference type="GeneID" id="63841174"/>
<evidence type="ECO:0000256" key="11">
    <source>
        <dbReference type="ARBA" id="ARBA00023002"/>
    </source>
</evidence>
<dbReference type="AlphaFoldDB" id="A0A9P4Y2P3"/>
<keyword evidence="7" id="KW-0285">Flavoprotein</keyword>
<dbReference type="RefSeq" id="XP_040776335.1">
    <property type="nucleotide sequence ID" value="XM_040924045.1"/>
</dbReference>
<sequence>MAPISSAQLAIIKATVPVLQSHGESITTTMYNNMIKSHPAMKDIFSHTSQITGAQPRALARAVLAYATYIDDLPKLTHAIERIAQKHASLFIQPGQYDIVGGHLIGAIQEVLGDAIATPAVVDAWTAAYGILAQVFIGREQQLYAADGNWTGWRKFRIARKVVEAEDIASFYLEPVDGVAPLPTFLPGQYISLQVPVPQLGHLQSRQFSLSHWTAGGGRQYRVTVKREKERCGSGSGDKSSVVGLVSNLLHESYAEGDTVDLSHPHGEFFLDPSDASKAGAPVILISAGVGATPLLSILHALHAQQPSAVVERPVSWVHTSRSSAAQPFAEEVASVLQKMEGRAVTHVHLRQGLSDDNGHNSKMPRLDVSTLDREATLFLQDRRAEYYVCGPESFMLDTRKKLVEMGVDKERVFLELFATGDVEDD</sequence>
<dbReference type="GO" id="GO:0071500">
    <property type="term" value="P:cellular response to nitrosative stress"/>
    <property type="evidence" value="ECO:0007669"/>
    <property type="project" value="TreeGrafter"/>
</dbReference>
<dbReference type="CDD" id="cd08922">
    <property type="entry name" value="FHb-globin"/>
    <property type="match status" value="1"/>
</dbReference>
<dbReference type="FunFam" id="1.10.490.10:FF:000003">
    <property type="entry name" value="Flavohemoprotein"/>
    <property type="match status" value="1"/>
</dbReference>
<keyword evidence="13" id="KW-0520">NAD</keyword>
<evidence type="ECO:0000313" key="18">
    <source>
        <dbReference type="EMBL" id="KAF3765374.1"/>
    </source>
</evidence>
<keyword evidence="9" id="KW-0274">FAD</keyword>
<dbReference type="InterPro" id="IPR017927">
    <property type="entry name" value="FAD-bd_FR_type"/>
</dbReference>
<evidence type="ECO:0000256" key="8">
    <source>
        <dbReference type="ARBA" id="ARBA00022723"/>
    </source>
</evidence>
<dbReference type="OrthoDB" id="436496at2759"/>
<evidence type="ECO:0000259" key="17">
    <source>
        <dbReference type="PROSITE" id="PS51384"/>
    </source>
</evidence>
<dbReference type="GO" id="GO:0009636">
    <property type="term" value="P:response to toxic substance"/>
    <property type="evidence" value="ECO:0007669"/>
    <property type="project" value="UniProtKB-KW"/>
</dbReference>
<dbReference type="GO" id="GO:0046872">
    <property type="term" value="F:metal ion binding"/>
    <property type="evidence" value="ECO:0007669"/>
    <property type="project" value="UniProtKB-KW"/>
</dbReference>
<dbReference type="InterPro" id="IPR009050">
    <property type="entry name" value="Globin-like_sf"/>
</dbReference>
<dbReference type="Proteomes" id="UP000803844">
    <property type="component" value="Unassembled WGS sequence"/>
</dbReference>
<dbReference type="Gene3D" id="3.40.50.80">
    <property type="entry name" value="Nucleotide-binding domain of ferredoxin-NADP reductase (FNR) module"/>
    <property type="match status" value="1"/>
</dbReference>
<evidence type="ECO:0000256" key="13">
    <source>
        <dbReference type="ARBA" id="ARBA00023027"/>
    </source>
</evidence>
<comment type="catalytic activity">
    <reaction evidence="14">
        <text>2 nitric oxide + NADH + 2 O2 = 2 nitrate + NAD(+) + H(+)</text>
        <dbReference type="Rhea" id="RHEA:19469"/>
        <dbReference type="ChEBI" id="CHEBI:15378"/>
        <dbReference type="ChEBI" id="CHEBI:15379"/>
        <dbReference type="ChEBI" id="CHEBI:16480"/>
        <dbReference type="ChEBI" id="CHEBI:17632"/>
        <dbReference type="ChEBI" id="CHEBI:57540"/>
        <dbReference type="ChEBI" id="CHEBI:57945"/>
        <dbReference type="EC" id="1.14.12.17"/>
    </reaction>
</comment>
<evidence type="ECO:0000256" key="9">
    <source>
        <dbReference type="ARBA" id="ARBA00022827"/>
    </source>
</evidence>
<dbReference type="Gene3D" id="1.10.490.10">
    <property type="entry name" value="Globins"/>
    <property type="match status" value="1"/>
</dbReference>
<evidence type="ECO:0000313" key="19">
    <source>
        <dbReference type="Proteomes" id="UP000803844"/>
    </source>
</evidence>
<dbReference type="SUPFAM" id="SSF52343">
    <property type="entry name" value="Ferredoxin reductase-like, C-terminal NADP-linked domain"/>
    <property type="match status" value="1"/>
</dbReference>
<dbReference type="InterPro" id="IPR012292">
    <property type="entry name" value="Globin/Proto"/>
</dbReference>
<dbReference type="PROSITE" id="PS51384">
    <property type="entry name" value="FAD_FR"/>
    <property type="match status" value="1"/>
</dbReference>
<dbReference type="Pfam" id="PF00175">
    <property type="entry name" value="NAD_binding_1"/>
    <property type="match status" value="1"/>
</dbReference>
<evidence type="ECO:0000256" key="12">
    <source>
        <dbReference type="ARBA" id="ARBA00023004"/>
    </source>
</evidence>
<reference evidence="18" key="1">
    <citation type="journal article" date="2020" name="Phytopathology">
        <title>Genome sequence of the chestnut blight fungus Cryphonectria parasitica EP155: A fundamental resource for an archetypical invasive plant pathogen.</title>
        <authorList>
            <person name="Crouch J.A."/>
            <person name="Dawe A."/>
            <person name="Aerts A."/>
            <person name="Barry K."/>
            <person name="Churchill A.C.L."/>
            <person name="Grimwood J."/>
            <person name="Hillman B."/>
            <person name="Milgroom M.G."/>
            <person name="Pangilinan J."/>
            <person name="Smith M."/>
            <person name="Salamov A."/>
            <person name="Schmutz J."/>
            <person name="Yadav J."/>
            <person name="Grigoriev I.V."/>
            <person name="Nuss D."/>
        </authorList>
    </citation>
    <scope>NUCLEOTIDE SEQUENCE</scope>
    <source>
        <strain evidence="18">EP155</strain>
    </source>
</reference>
<gene>
    <name evidence="18" type="ORF">M406DRAFT_38042</name>
</gene>
<dbReference type="EC" id="1.14.12.17" evidence="4"/>
<dbReference type="PANTHER" id="PTHR43396">
    <property type="entry name" value="FLAVOHEMOPROTEIN"/>
    <property type="match status" value="1"/>
</dbReference>
<dbReference type="GO" id="GO:0020037">
    <property type="term" value="F:heme binding"/>
    <property type="evidence" value="ECO:0007669"/>
    <property type="project" value="InterPro"/>
</dbReference>
<dbReference type="FunFam" id="2.40.30.10:FF:000034">
    <property type="entry name" value="Flavohemoprotein"/>
    <property type="match status" value="1"/>
</dbReference>
<comment type="catalytic activity">
    <reaction evidence="15">
        <text>2 nitric oxide + NADPH + 2 O2 = 2 nitrate + NADP(+) + H(+)</text>
        <dbReference type="Rhea" id="RHEA:19465"/>
        <dbReference type="ChEBI" id="CHEBI:15378"/>
        <dbReference type="ChEBI" id="CHEBI:15379"/>
        <dbReference type="ChEBI" id="CHEBI:16480"/>
        <dbReference type="ChEBI" id="CHEBI:17632"/>
        <dbReference type="ChEBI" id="CHEBI:57783"/>
        <dbReference type="ChEBI" id="CHEBI:58349"/>
        <dbReference type="EC" id="1.14.12.17"/>
    </reaction>
</comment>
<dbReference type="PANTHER" id="PTHR43396:SF3">
    <property type="entry name" value="FLAVOHEMOPROTEIN"/>
    <property type="match status" value="1"/>
</dbReference>
<evidence type="ECO:0000256" key="6">
    <source>
        <dbReference type="ARBA" id="ARBA00022617"/>
    </source>
</evidence>
<evidence type="ECO:0000256" key="15">
    <source>
        <dbReference type="ARBA" id="ARBA00049433"/>
    </source>
</evidence>
<organism evidence="18 19">
    <name type="scientific">Cryphonectria parasitica (strain ATCC 38755 / EP155)</name>
    <dbReference type="NCBI Taxonomy" id="660469"/>
    <lineage>
        <taxon>Eukaryota</taxon>
        <taxon>Fungi</taxon>
        <taxon>Dikarya</taxon>
        <taxon>Ascomycota</taxon>
        <taxon>Pezizomycotina</taxon>
        <taxon>Sordariomycetes</taxon>
        <taxon>Sordariomycetidae</taxon>
        <taxon>Diaporthales</taxon>
        <taxon>Cryphonectriaceae</taxon>
        <taxon>Cryphonectria-Endothia species complex</taxon>
        <taxon>Cryphonectria</taxon>
    </lineage>
</organism>
<dbReference type="EMBL" id="MU032347">
    <property type="protein sequence ID" value="KAF3765374.1"/>
    <property type="molecule type" value="Genomic_DNA"/>
</dbReference>
<dbReference type="InterPro" id="IPR039261">
    <property type="entry name" value="FNR_nucleotide-bd"/>
</dbReference>
<keyword evidence="5" id="KW-0216">Detoxification</keyword>
<protein>
    <recommendedName>
        <fullName evidence="4">nitric oxide dioxygenase</fullName>
        <ecNumber evidence="4">1.14.12.17</ecNumber>
    </recommendedName>
</protein>
<dbReference type="InterPro" id="IPR017938">
    <property type="entry name" value="Riboflavin_synthase-like_b-brl"/>
</dbReference>
<comment type="cofactor">
    <cofactor evidence="1">
        <name>heme b</name>
        <dbReference type="ChEBI" id="CHEBI:60344"/>
    </cofactor>
</comment>
<comment type="caution">
    <text evidence="18">The sequence shown here is derived from an EMBL/GenBank/DDBJ whole genome shotgun (WGS) entry which is preliminary data.</text>
</comment>
<keyword evidence="11" id="KW-0560">Oxidoreductase</keyword>
<keyword evidence="12" id="KW-0408">Iron</keyword>
<dbReference type="GO" id="GO:0008941">
    <property type="term" value="F:nitric oxide dioxygenase NAD(P)H activity"/>
    <property type="evidence" value="ECO:0007669"/>
    <property type="project" value="UniProtKB-EC"/>
</dbReference>
<keyword evidence="8" id="KW-0479">Metal-binding</keyword>
<keyword evidence="6" id="KW-0349">Heme</keyword>
<dbReference type="SUPFAM" id="SSF46458">
    <property type="entry name" value="Globin-like"/>
    <property type="match status" value="1"/>
</dbReference>
<dbReference type="GO" id="GO:0046210">
    <property type="term" value="P:nitric oxide catabolic process"/>
    <property type="evidence" value="ECO:0007669"/>
    <property type="project" value="TreeGrafter"/>
</dbReference>
<evidence type="ECO:0000256" key="10">
    <source>
        <dbReference type="ARBA" id="ARBA00022857"/>
    </source>
</evidence>
<comment type="similarity">
    <text evidence="3">In the C-terminal section; belongs to the flavoprotein pyridine nucleotide cytochrome reductase family.</text>
</comment>
<dbReference type="PROSITE" id="PS01033">
    <property type="entry name" value="GLOBIN"/>
    <property type="match status" value="1"/>
</dbReference>
<evidence type="ECO:0000256" key="14">
    <source>
        <dbReference type="ARBA" id="ARBA00048649"/>
    </source>
</evidence>
<keyword evidence="19" id="KW-1185">Reference proteome</keyword>
<evidence type="ECO:0000256" key="2">
    <source>
        <dbReference type="ARBA" id="ARBA00001974"/>
    </source>
</evidence>
<evidence type="ECO:0000256" key="5">
    <source>
        <dbReference type="ARBA" id="ARBA00022575"/>
    </source>
</evidence>
<proteinExistence type="inferred from homology"/>
<dbReference type="CDD" id="cd06184">
    <property type="entry name" value="flavohem_like_fad_nad_binding"/>
    <property type="match status" value="1"/>
</dbReference>
<accession>A0A9P4Y2P3</accession>
<comment type="cofactor">
    <cofactor evidence="2">
        <name>FAD</name>
        <dbReference type="ChEBI" id="CHEBI:57692"/>
    </cofactor>
</comment>
<evidence type="ECO:0000259" key="16">
    <source>
        <dbReference type="PROSITE" id="PS01033"/>
    </source>
</evidence>
<keyword evidence="10" id="KW-0521">NADP</keyword>
<dbReference type="Gene3D" id="2.40.30.10">
    <property type="entry name" value="Translation factors"/>
    <property type="match status" value="1"/>
</dbReference>
<feature type="domain" description="Globin" evidence="16">
    <location>
        <begin position="3"/>
        <end position="141"/>
    </location>
</feature>
<evidence type="ECO:0000256" key="1">
    <source>
        <dbReference type="ARBA" id="ARBA00001970"/>
    </source>
</evidence>
<evidence type="ECO:0000256" key="4">
    <source>
        <dbReference type="ARBA" id="ARBA00012229"/>
    </source>
</evidence>
<feature type="domain" description="FAD-binding FR-type" evidence="17">
    <location>
        <begin position="151"/>
        <end position="272"/>
    </location>
</feature>
<dbReference type="InterPro" id="IPR000971">
    <property type="entry name" value="Globin"/>
</dbReference>
<evidence type="ECO:0000256" key="3">
    <source>
        <dbReference type="ARBA" id="ARBA00006401"/>
    </source>
</evidence>
<name>A0A9P4Y2P3_CRYP1</name>